<dbReference type="Pfam" id="PF00155">
    <property type="entry name" value="Aminotran_1_2"/>
    <property type="match status" value="1"/>
</dbReference>
<dbReference type="GO" id="GO:0006520">
    <property type="term" value="P:amino acid metabolic process"/>
    <property type="evidence" value="ECO:0007669"/>
    <property type="project" value="InterPro"/>
</dbReference>
<dbReference type="InterPro" id="IPR004839">
    <property type="entry name" value="Aminotransferase_I/II_large"/>
</dbReference>
<keyword evidence="8" id="KW-1185">Reference proteome</keyword>
<evidence type="ECO:0000256" key="3">
    <source>
        <dbReference type="ARBA" id="ARBA00022576"/>
    </source>
</evidence>
<keyword evidence="5" id="KW-0663">Pyridoxal phosphate</keyword>
<dbReference type="PANTHER" id="PTHR46383">
    <property type="entry name" value="ASPARTATE AMINOTRANSFERASE"/>
    <property type="match status" value="1"/>
</dbReference>
<proteinExistence type="inferred from homology"/>
<comment type="cofactor">
    <cofactor evidence="1">
        <name>pyridoxal 5'-phosphate</name>
        <dbReference type="ChEBI" id="CHEBI:597326"/>
    </cofactor>
</comment>
<keyword evidence="4" id="KW-0808">Transferase</keyword>
<evidence type="ECO:0000256" key="2">
    <source>
        <dbReference type="ARBA" id="ARBA00007441"/>
    </source>
</evidence>
<dbReference type="AlphaFoldDB" id="A0AAW2YJK6"/>
<dbReference type="InterPro" id="IPR015424">
    <property type="entry name" value="PyrdxlP-dep_Trfase"/>
</dbReference>
<dbReference type="InterPro" id="IPR015421">
    <property type="entry name" value="PyrdxlP-dep_Trfase_major"/>
</dbReference>
<evidence type="ECO:0000256" key="1">
    <source>
        <dbReference type="ARBA" id="ARBA00001933"/>
    </source>
</evidence>
<gene>
    <name evidence="7" type="ORF">AKO1_005829</name>
</gene>
<dbReference type="InterPro" id="IPR015422">
    <property type="entry name" value="PyrdxlP-dep_Trfase_small"/>
</dbReference>
<dbReference type="GO" id="GO:0008483">
    <property type="term" value="F:transaminase activity"/>
    <property type="evidence" value="ECO:0007669"/>
    <property type="project" value="UniProtKB-KW"/>
</dbReference>
<dbReference type="GO" id="GO:0030170">
    <property type="term" value="F:pyridoxal phosphate binding"/>
    <property type="evidence" value="ECO:0007669"/>
    <property type="project" value="InterPro"/>
</dbReference>
<comment type="caution">
    <text evidence="7">The sequence shown here is derived from an EMBL/GenBank/DDBJ whole genome shotgun (WGS) entry which is preliminary data.</text>
</comment>
<comment type="similarity">
    <text evidence="2">Belongs to the class-I pyridoxal-phosphate-dependent aminotransferase family.</text>
</comment>
<reference evidence="7 8" key="1">
    <citation type="submission" date="2024-03" db="EMBL/GenBank/DDBJ databases">
        <title>The Acrasis kona genome and developmental transcriptomes reveal deep origins of eukaryotic multicellular pathways.</title>
        <authorList>
            <person name="Sheikh S."/>
            <person name="Fu C.-J."/>
            <person name="Brown M.W."/>
            <person name="Baldauf S.L."/>
        </authorList>
    </citation>
    <scope>NUCLEOTIDE SEQUENCE [LARGE SCALE GENOMIC DNA]</scope>
    <source>
        <strain evidence="7 8">ATCC MYA-3509</strain>
    </source>
</reference>
<dbReference type="Gene3D" id="3.40.640.10">
    <property type="entry name" value="Type I PLP-dependent aspartate aminotransferase-like (Major domain)"/>
    <property type="match status" value="1"/>
</dbReference>
<dbReference type="PANTHER" id="PTHR46383:SF1">
    <property type="entry name" value="ASPARTATE AMINOTRANSFERASE"/>
    <property type="match status" value="1"/>
</dbReference>
<protein>
    <submittedName>
        <fullName evidence="7">Aspartate aminotransferase</fullName>
    </submittedName>
</protein>
<evidence type="ECO:0000256" key="4">
    <source>
        <dbReference type="ARBA" id="ARBA00022679"/>
    </source>
</evidence>
<feature type="domain" description="Aminotransferase class I/classII large" evidence="6">
    <location>
        <begin position="46"/>
        <end position="390"/>
    </location>
</feature>
<dbReference type="EMBL" id="JAOPGA020000149">
    <property type="protein sequence ID" value="KAL0477188.1"/>
    <property type="molecule type" value="Genomic_DNA"/>
</dbReference>
<keyword evidence="3 7" id="KW-0032">Aminotransferase</keyword>
<evidence type="ECO:0000259" key="6">
    <source>
        <dbReference type="Pfam" id="PF00155"/>
    </source>
</evidence>
<sequence length="402" mass="45455">MTEQLPANASMRDIFDFCTRKGIPSVAQGMIELPPPVGLRKLASELTLRDDVHTYRNRFGTEEYLDGLVNLCKSHYGFHEAFTKDNILATHGVTGACVTVLSYLKTLGKNRVGLISPFYTYHVRELEQVFGEEPNVTYIKLKKNPDDSIKTASKHFYLDVEELENTYLKKGLDILMLCNPGNPTTHVYQKKEIDALVHLCGKYDCNLLLDECYCDMVWDGKIYSPVSLSGDQVQDDVIPKHVFIARGFSKNIGCQSWRVGYLIAHKSLIPKLMQIGDPVYICVPFSQMAVGSFLKDDLQDFVKHQDQTQQLMRDNWKVLSRAFKNALGWEPIEPEGSMYGLFLHKQDSDLGAVQSALELGVGVCHMSMFVEHTPENTGMVRIHCGITHEKALQIKDILEKSK</sequence>
<dbReference type="CDD" id="cd00609">
    <property type="entry name" value="AAT_like"/>
    <property type="match status" value="1"/>
</dbReference>
<evidence type="ECO:0000256" key="5">
    <source>
        <dbReference type="ARBA" id="ARBA00022898"/>
    </source>
</evidence>
<evidence type="ECO:0000313" key="7">
    <source>
        <dbReference type="EMBL" id="KAL0477188.1"/>
    </source>
</evidence>
<accession>A0AAW2YJK6</accession>
<dbReference type="SUPFAM" id="SSF53383">
    <property type="entry name" value="PLP-dependent transferases"/>
    <property type="match status" value="1"/>
</dbReference>
<evidence type="ECO:0000313" key="8">
    <source>
        <dbReference type="Proteomes" id="UP001431209"/>
    </source>
</evidence>
<dbReference type="Gene3D" id="3.90.1150.10">
    <property type="entry name" value="Aspartate Aminotransferase, domain 1"/>
    <property type="match status" value="1"/>
</dbReference>
<name>A0AAW2YJK6_9EUKA</name>
<dbReference type="InterPro" id="IPR050596">
    <property type="entry name" value="AspAT/PAT-like"/>
</dbReference>
<dbReference type="Proteomes" id="UP001431209">
    <property type="component" value="Unassembled WGS sequence"/>
</dbReference>
<organism evidence="7 8">
    <name type="scientific">Acrasis kona</name>
    <dbReference type="NCBI Taxonomy" id="1008807"/>
    <lineage>
        <taxon>Eukaryota</taxon>
        <taxon>Discoba</taxon>
        <taxon>Heterolobosea</taxon>
        <taxon>Tetramitia</taxon>
        <taxon>Eutetramitia</taxon>
        <taxon>Acrasidae</taxon>
        <taxon>Acrasis</taxon>
    </lineage>
</organism>